<evidence type="ECO:0000256" key="1">
    <source>
        <dbReference type="ARBA" id="ARBA00004123"/>
    </source>
</evidence>
<dbReference type="EMBL" id="QNUK01000110">
    <property type="protein sequence ID" value="KAF5901524.1"/>
    <property type="molecule type" value="Genomic_DNA"/>
</dbReference>
<dbReference type="GO" id="GO:0033553">
    <property type="term" value="C:rDNA heterochromatin"/>
    <property type="evidence" value="ECO:0007669"/>
    <property type="project" value="TreeGrafter"/>
</dbReference>
<evidence type="ECO:0000256" key="3">
    <source>
        <dbReference type="SAM" id="Coils"/>
    </source>
</evidence>
<dbReference type="InterPro" id="IPR001739">
    <property type="entry name" value="Methyl_CpG_DNA-bd"/>
</dbReference>
<keyword evidence="3" id="KW-0175">Coiled coil</keyword>
<evidence type="ECO:0000313" key="8">
    <source>
        <dbReference type="Proteomes" id="UP000727407"/>
    </source>
</evidence>
<keyword evidence="8" id="KW-1185">Reference proteome</keyword>
<dbReference type="SMART" id="SM00391">
    <property type="entry name" value="MBD"/>
    <property type="match status" value="1"/>
</dbReference>
<comment type="subcellular location">
    <subcellularLocation>
        <location evidence="1">Nucleus</location>
    </subcellularLocation>
</comment>
<gene>
    <name evidence="7" type="primary">baz2a</name>
    <name evidence="7" type="ORF">DAT39_008740</name>
</gene>
<dbReference type="PANTHER" id="PTHR45915">
    <property type="entry name" value="TRANSCRIPTION INTERMEDIARY FACTOR"/>
    <property type="match status" value="1"/>
</dbReference>
<dbReference type="OrthoDB" id="21449at2759"/>
<dbReference type="InterPro" id="IPR028942">
    <property type="entry name" value="WHIM1_dom"/>
</dbReference>
<protein>
    <submittedName>
        <fullName evidence="7">Bromodomain adjacent to zinc finger domain protein 2A isoform X1</fullName>
    </submittedName>
</protein>
<dbReference type="Pfam" id="PF02791">
    <property type="entry name" value="DDT"/>
    <property type="match status" value="1"/>
</dbReference>
<dbReference type="CDD" id="cd01397">
    <property type="entry name" value="HAT_MBD"/>
    <property type="match status" value="1"/>
</dbReference>
<keyword evidence="2" id="KW-0539">Nucleus</keyword>
<feature type="region of interest" description="Disordered" evidence="4">
    <location>
        <begin position="227"/>
        <end position="247"/>
    </location>
</feature>
<evidence type="ECO:0000256" key="4">
    <source>
        <dbReference type="SAM" id="MobiDB-lite"/>
    </source>
</evidence>
<evidence type="ECO:0000259" key="6">
    <source>
        <dbReference type="PROSITE" id="PS50982"/>
    </source>
</evidence>
<sequence length="1476" mass="163643">MNVNGITTADGDSQPVPHPSPPPYPHQNHESVMVYDYLWAANHYNSAMDSDSSCDTGHGTVQKQQQHPHAFQGQYPFNKTVGSSQQPPVMREQYLGLEIPGQQHGGMPVTIRYSHGMYGVYPNQVHTGISLMQHQQPPTVLHQQEHQQQPPSDHLQARQQPYGLVPNGVPCYQSQHAYLSSEQSQSMTSVMPTAQIFTPLQGSPQHSHINHRSSESSMPVQIQVMSPTAKHDHGSPQRKQNPGSSTMAHFSGIQVCINNSHQELDQDYCGTKRTTALQQPSTSDTFTVKVSGTSLEPTNDHNLQVKQSLVNPEPAKVYHDMETTFKELSPTPVPIIPLSMATGFPQISSEPTVVSPQKLSAHASIVPKHGISTTSALVSTPQLLTTSPLKVQTPRPHVVSLSPSFVTVPGALSTSISASSEISHVSNELSPVIFKVSQDQSLASPSKISASRHIALSPIVENQDSRGLQVTQSALSQSTHHSLLSGPSSSFASAQRVLGSPPKFPSPQTMFLTDKAVDNFILCTSTTSTSSVFSEKCLSAQKFSELPLAETNTNVLSSCQGPGHAAFHESAQQTIDMTFSTIKTSSVSEVSWTPQKVSVTSSVCKQEGHTHPLNEALNKTPESSLSIPSTIEADDDFLLVVKNNRCSSKEQASSDKGNYNPANDVWDTNTKKCMSLVHQQNQSISKCLGDILPENDETDTPCDIDAKDLTTRSSNDAVPLKDNSKIHNSLDDTSQPETSHNFSSFNEFFDKFNKADTGGQENVCTSLVDTSLPLPTTPCSKTEKKTCTLKIKKGSASPSQSSIRNIKKNRANSAHNAPKVKKVRGNKKNEENLLFATNNSKDATASQVPDKASSCLLEEDLINDLYLSQNVAHSADSKSGNVKKARPKKAAGKCLKSSKIKVILDEKVKSSDDNTITGDTQKRRIASEEQVIFPLMHGWRREIRVRKLDNRLKGETWYYTPCGRRMKQFPEVIKYLKRHEENLKGVTREHFSFSPRMPVGDFYEERDTPEGKKWFLLANEEVPSMIMAITGRRGRPPNPDKEVKLQSRARELKGAQRRRPGRPPKLKLVDLLSKVDARMLKRLEEKEELTEEDKVKLTKIKKKMKKKARLKRMEDANNRKIKQEKLKAKSENAKVSMYGDQAPSSERNIYQSVNDRPKQLCSEMVCSMKRTAGARSKAKALAKAKAEAEAQQQAALAAKRQAERRAKAKKRLEERKRQQKILEELKKPIEDMCLTDQRPLPELTRIPGLVLSGVVFSHCITVVEFLHSYGKVLGLQVPKDIPNLTTLQEGLLGLGKSQSELLDLLINLVSAVLQDPGLPSYYQSVKILGEKLVDLELHHSTVSEVLRIFLESHGFDRDICSSLRTKSFQNLNPEVKASILAFLVEELNASKTVMNEIDKTLENMTTYKKNKWIIEGKLRKIKAALARKTGRSEEELCFEERRRSTRVCLAGDSLADSSLLENGSSHQLKDELKMCQ</sequence>
<dbReference type="GO" id="GO:0003677">
    <property type="term" value="F:DNA binding"/>
    <property type="evidence" value="ECO:0007669"/>
    <property type="project" value="InterPro"/>
</dbReference>
<feature type="compositionally biased region" description="Polar residues" evidence="4">
    <location>
        <begin position="237"/>
        <end position="247"/>
    </location>
</feature>
<evidence type="ECO:0000256" key="2">
    <source>
        <dbReference type="ARBA" id="ARBA00023242"/>
    </source>
</evidence>
<feature type="domain" description="DDT" evidence="5">
    <location>
        <begin position="1253"/>
        <end position="1318"/>
    </location>
</feature>
<evidence type="ECO:0000313" key="7">
    <source>
        <dbReference type="EMBL" id="KAF5901524.1"/>
    </source>
</evidence>
<feature type="domain" description="MBD" evidence="6">
    <location>
        <begin position="925"/>
        <end position="998"/>
    </location>
</feature>
<dbReference type="Pfam" id="PF01429">
    <property type="entry name" value="MBD"/>
    <property type="match status" value="1"/>
</dbReference>
<organism evidence="7 8">
    <name type="scientific">Clarias magur</name>
    <name type="common">Asian catfish</name>
    <name type="synonym">Macropteronotus magur</name>
    <dbReference type="NCBI Taxonomy" id="1594786"/>
    <lineage>
        <taxon>Eukaryota</taxon>
        <taxon>Metazoa</taxon>
        <taxon>Chordata</taxon>
        <taxon>Craniata</taxon>
        <taxon>Vertebrata</taxon>
        <taxon>Euteleostomi</taxon>
        <taxon>Actinopterygii</taxon>
        <taxon>Neopterygii</taxon>
        <taxon>Teleostei</taxon>
        <taxon>Ostariophysi</taxon>
        <taxon>Siluriformes</taxon>
        <taxon>Clariidae</taxon>
        <taxon>Clarias</taxon>
    </lineage>
</organism>
<dbReference type="Proteomes" id="UP000727407">
    <property type="component" value="Unassembled WGS sequence"/>
</dbReference>
<feature type="coiled-coil region" evidence="3">
    <location>
        <begin position="1080"/>
        <end position="1133"/>
    </location>
</feature>
<feature type="non-terminal residue" evidence="7">
    <location>
        <position position="1"/>
    </location>
</feature>
<dbReference type="PROSITE" id="PS50827">
    <property type="entry name" value="DDT"/>
    <property type="match status" value="1"/>
</dbReference>
<feature type="compositionally biased region" description="Polar residues" evidence="4">
    <location>
        <begin position="731"/>
        <end position="740"/>
    </location>
</feature>
<accession>A0A8J4UJ14</accession>
<feature type="region of interest" description="Disordered" evidence="4">
    <location>
        <begin position="792"/>
        <end position="826"/>
    </location>
</feature>
<dbReference type="InterPro" id="IPR016177">
    <property type="entry name" value="DNA-bd_dom_sf"/>
</dbReference>
<feature type="coiled-coil region" evidence="3">
    <location>
        <begin position="1181"/>
        <end position="1225"/>
    </location>
</feature>
<dbReference type="Pfam" id="PF15612">
    <property type="entry name" value="WHIM1"/>
    <property type="match status" value="1"/>
</dbReference>
<feature type="compositionally biased region" description="Polar residues" evidence="4">
    <location>
        <begin position="1"/>
        <end position="11"/>
    </location>
</feature>
<dbReference type="SMART" id="SM00571">
    <property type="entry name" value="DDT"/>
    <property type="match status" value="1"/>
</dbReference>
<dbReference type="SUPFAM" id="SSF54171">
    <property type="entry name" value="DNA-binding domain"/>
    <property type="match status" value="1"/>
</dbReference>
<reference evidence="7" key="1">
    <citation type="submission" date="2020-07" db="EMBL/GenBank/DDBJ databases">
        <title>Clarias magur genome sequencing, assembly and annotation.</title>
        <authorList>
            <person name="Kushwaha B."/>
            <person name="Kumar R."/>
            <person name="Das P."/>
            <person name="Joshi C.G."/>
            <person name="Kumar D."/>
            <person name="Nagpure N.S."/>
            <person name="Pandey M."/>
            <person name="Agarwal S."/>
            <person name="Srivastava S."/>
            <person name="Singh M."/>
            <person name="Sahoo L."/>
            <person name="Jayasankar P."/>
            <person name="Meher P.K."/>
            <person name="Koringa P.G."/>
            <person name="Iquebal M.A."/>
            <person name="Das S.P."/>
            <person name="Bit A."/>
            <person name="Patnaik S."/>
            <person name="Patel N."/>
            <person name="Shah T.M."/>
            <person name="Hinsu A."/>
            <person name="Jena J.K."/>
        </authorList>
    </citation>
    <scope>NUCLEOTIDE SEQUENCE</scope>
    <source>
        <strain evidence="7">CIFAMagur01</strain>
        <tissue evidence="7">Testis</tissue>
    </source>
</reference>
<feature type="region of interest" description="Disordered" evidence="4">
    <location>
        <begin position="1"/>
        <end position="28"/>
    </location>
</feature>
<dbReference type="GO" id="GO:0005634">
    <property type="term" value="C:nucleus"/>
    <property type="evidence" value="ECO:0007669"/>
    <property type="project" value="UniProtKB-SubCell"/>
</dbReference>
<dbReference type="PROSITE" id="PS50982">
    <property type="entry name" value="MBD"/>
    <property type="match status" value="1"/>
</dbReference>
<proteinExistence type="predicted"/>
<evidence type="ECO:0000259" key="5">
    <source>
        <dbReference type="PROSITE" id="PS50827"/>
    </source>
</evidence>
<dbReference type="Gene3D" id="3.30.890.10">
    <property type="entry name" value="Methyl-cpg-binding Protein 2, Chain A"/>
    <property type="match status" value="1"/>
</dbReference>
<feature type="compositionally biased region" description="Pro residues" evidence="4">
    <location>
        <begin position="16"/>
        <end position="25"/>
    </location>
</feature>
<dbReference type="InterPro" id="IPR018501">
    <property type="entry name" value="DDT_dom"/>
</dbReference>
<dbReference type="PANTHER" id="PTHR45915:SF5">
    <property type="entry name" value="BROMODOMAIN ADJACENT TO ZINC FINGER DOMAIN PROTEIN 2A"/>
    <property type="match status" value="1"/>
</dbReference>
<comment type="caution">
    <text evidence="7">The sequence shown here is derived from an EMBL/GenBank/DDBJ whole genome shotgun (WGS) entry which is preliminary data.</text>
</comment>
<feature type="region of interest" description="Disordered" evidence="4">
    <location>
        <begin position="708"/>
        <end position="740"/>
    </location>
</feature>
<name>A0A8J4UJ14_CLAMG</name>
<feature type="region of interest" description="Disordered" evidence="4">
    <location>
        <begin position="201"/>
        <end position="220"/>
    </location>
</feature>